<dbReference type="Proteomes" id="UP001530400">
    <property type="component" value="Unassembled WGS sequence"/>
</dbReference>
<evidence type="ECO:0000256" key="1">
    <source>
        <dbReference type="SAM" id="SignalP"/>
    </source>
</evidence>
<feature type="domain" description="Methyltransferase type 11" evidence="2">
    <location>
        <begin position="107"/>
        <end position="190"/>
    </location>
</feature>
<gene>
    <name evidence="3" type="ORF">ACHAWO_013014</name>
</gene>
<proteinExistence type="predicted"/>
<feature type="chain" id="PRO_5044879303" description="Methyltransferase type 11 domain-containing protein" evidence="1">
    <location>
        <begin position="29"/>
        <end position="206"/>
    </location>
</feature>
<dbReference type="AlphaFoldDB" id="A0ABD3PV63"/>
<name>A0ABD3PV63_9STRA</name>
<reference evidence="3 4" key="1">
    <citation type="submission" date="2024-10" db="EMBL/GenBank/DDBJ databases">
        <title>Updated reference genomes for cyclostephanoid diatoms.</title>
        <authorList>
            <person name="Roberts W.R."/>
            <person name="Alverson A.J."/>
        </authorList>
    </citation>
    <scope>NUCLEOTIDE SEQUENCE [LARGE SCALE GENOMIC DNA]</scope>
    <source>
        <strain evidence="3 4">AJA010-31</strain>
    </source>
</reference>
<dbReference type="EMBL" id="JALLPJ020000463">
    <property type="protein sequence ID" value="KAL3791474.1"/>
    <property type="molecule type" value="Genomic_DNA"/>
</dbReference>
<protein>
    <recommendedName>
        <fullName evidence="2">Methyltransferase type 11 domain-containing protein</fullName>
    </recommendedName>
</protein>
<dbReference type="SUPFAM" id="SSF53335">
    <property type="entry name" value="S-adenosyl-L-methionine-dependent methyltransferases"/>
    <property type="match status" value="1"/>
</dbReference>
<dbReference type="Gene3D" id="3.40.50.150">
    <property type="entry name" value="Vaccinia Virus protein VP39"/>
    <property type="match status" value="1"/>
</dbReference>
<organism evidence="3 4">
    <name type="scientific">Cyclotella atomus</name>
    <dbReference type="NCBI Taxonomy" id="382360"/>
    <lineage>
        <taxon>Eukaryota</taxon>
        <taxon>Sar</taxon>
        <taxon>Stramenopiles</taxon>
        <taxon>Ochrophyta</taxon>
        <taxon>Bacillariophyta</taxon>
        <taxon>Coscinodiscophyceae</taxon>
        <taxon>Thalassiosirophycidae</taxon>
        <taxon>Stephanodiscales</taxon>
        <taxon>Stephanodiscaceae</taxon>
        <taxon>Cyclotella</taxon>
    </lineage>
</organism>
<accession>A0ABD3PV63</accession>
<evidence type="ECO:0000313" key="3">
    <source>
        <dbReference type="EMBL" id="KAL3791474.1"/>
    </source>
</evidence>
<evidence type="ECO:0000313" key="4">
    <source>
        <dbReference type="Proteomes" id="UP001530400"/>
    </source>
</evidence>
<keyword evidence="1" id="KW-0732">Signal</keyword>
<evidence type="ECO:0000259" key="2">
    <source>
        <dbReference type="Pfam" id="PF08241"/>
    </source>
</evidence>
<sequence length="206" mass="23249">MCTTPTTRINSFFYLSSFLSAISIQCDGWSFSKATSSRRGQSKEHDAPLQEPDNQYGRMIFWDESYRQALDLSDETADSTVFSWYCGWHDLQPFFSELIPNKDSLFDYAPEGVECARRIMGYRIQSIDDLRVADCRNMPYESSSFDAVFDKGTLDSIHLSGGDDKVLARKHLNMAVSELARTLVPGGIVFSVNAACTNAIQKAWVY</sequence>
<feature type="signal peptide" evidence="1">
    <location>
        <begin position="1"/>
        <end position="28"/>
    </location>
</feature>
<keyword evidence="4" id="KW-1185">Reference proteome</keyword>
<comment type="caution">
    <text evidence="3">The sequence shown here is derived from an EMBL/GenBank/DDBJ whole genome shotgun (WGS) entry which is preliminary data.</text>
</comment>
<dbReference type="InterPro" id="IPR029063">
    <property type="entry name" value="SAM-dependent_MTases_sf"/>
</dbReference>
<dbReference type="InterPro" id="IPR013216">
    <property type="entry name" value="Methyltransf_11"/>
</dbReference>
<dbReference type="Pfam" id="PF08241">
    <property type="entry name" value="Methyltransf_11"/>
    <property type="match status" value="1"/>
</dbReference>